<keyword evidence="2" id="KW-1185">Reference proteome</keyword>
<proteinExistence type="predicted"/>
<evidence type="ECO:0000313" key="1">
    <source>
        <dbReference type="EMBL" id="GBL73473.1"/>
    </source>
</evidence>
<sequence>MHNYPLSSAQSSEQVDGQDYGVRMQHSHTLMSPQYHMARPPTRNYIKSELADPNELSLRTVICDVVSFATVAWCLEHWNITYLIFLIVN</sequence>
<comment type="caution">
    <text evidence="1">The sequence shown here is derived from an EMBL/GenBank/DDBJ whole genome shotgun (WGS) entry which is preliminary data.</text>
</comment>
<dbReference type="EMBL" id="BGPR01000003">
    <property type="protein sequence ID" value="GBL73473.1"/>
    <property type="molecule type" value="Genomic_DNA"/>
</dbReference>
<evidence type="ECO:0000313" key="2">
    <source>
        <dbReference type="Proteomes" id="UP000499080"/>
    </source>
</evidence>
<accession>A0A4Y2A147</accession>
<gene>
    <name evidence="1" type="ORF">AVEN_159470_1</name>
</gene>
<name>A0A4Y2A147_ARAVE</name>
<dbReference type="AlphaFoldDB" id="A0A4Y2A147"/>
<organism evidence="1 2">
    <name type="scientific">Araneus ventricosus</name>
    <name type="common">Orbweaver spider</name>
    <name type="synonym">Epeira ventricosa</name>
    <dbReference type="NCBI Taxonomy" id="182803"/>
    <lineage>
        <taxon>Eukaryota</taxon>
        <taxon>Metazoa</taxon>
        <taxon>Ecdysozoa</taxon>
        <taxon>Arthropoda</taxon>
        <taxon>Chelicerata</taxon>
        <taxon>Arachnida</taxon>
        <taxon>Araneae</taxon>
        <taxon>Araneomorphae</taxon>
        <taxon>Entelegynae</taxon>
        <taxon>Araneoidea</taxon>
        <taxon>Araneidae</taxon>
        <taxon>Araneus</taxon>
    </lineage>
</organism>
<reference evidence="1 2" key="1">
    <citation type="journal article" date="2019" name="Sci. Rep.">
        <title>Orb-weaving spider Araneus ventricosus genome elucidates the spidroin gene catalogue.</title>
        <authorList>
            <person name="Kono N."/>
            <person name="Nakamura H."/>
            <person name="Ohtoshi R."/>
            <person name="Moran D.A.P."/>
            <person name="Shinohara A."/>
            <person name="Yoshida Y."/>
            <person name="Fujiwara M."/>
            <person name="Mori M."/>
            <person name="Tomita M."/>
            <person name="Arakawa K."/>
        </authorList>
    </citation>
    <scope>NUCLEOTIDE SEQUENCE [LARGE SCALE GENOMIC DNA]</scope>
</reference>
<dbReference type="Proteomes" id="UP000499080">
    <property type="component" value="Unassembled WGS sequence"/>
</dbReference>
<protein>
    <submittedName>
        <fullName evidence="1">Uncharacterized protein</fullName>
    </submittedName>
</protein>